<dbReference type="PROSITE" id="PS50800">
    <property type="entry name" value="SAP"/>
    <property type="match status" value="1"/>
</dbReference>
<feature type="region of interest" description="Disordered" evidence="2">
    <location>
        <begin position="107"/>
        <end position="144"/>
    </location>
</feature>
<name>A0A4Y7JJD0_PAPSO</name>
<evidence type="ECO:0000313" key="4">
    <source>
        <dbReference type="EMBL" id="RZC60666.1"/>
    </source>
</evidence>
<sequence>MEESTSPSESNPSSSSFSTTSYTNSRVGKGGSEFLSNLPSRGLFSSSTVLSTNPGGIRVYVCDHDTSPPVDQVISTNQTNILIRSLMLKKQRNDAVLKDVKGKSTTEITKGKRAAERTADGRASAKRASLNLNPRSSQQEKSGGCAFDKEFQSLTVDKLRILLRGRGLSVKGKKEELIARLRNDNVDGEHI</sequence>
<dbReference type="Pfam" id="PF10172">
    <property type="entry name" value="DDA1"/>
    <property type="match status" value="1"/>
</dbReference>
<dbReference type="SMART" id="SM00513">
    <property type="entry name" value="SAP"/>
    <property type="match status" value="1"/>
</dbReference>
<evidence type="ECO:0000313" key="5">
    <source>
        <dbReference type="Proteomes" id="UP000316621"/>
    </source>
</evidence>
<feature type="compositionally biased region" description="Basic and acidic residues" evidence="2">
    <location>
        <begin position="107"/>
        <end position="120"/>
    </location>
</feature>
<dbReference type="InterPro" id="IPR033575">
    <property type="entry name" value="DDA1-like"/>
</dbReference>
<feature type="compositionally biased region" description="Polar residues" evidence="2">
    <location>
        <begin position="130"/>
        <end position="141"/>
    </location>
</feature>
<feature type="compositionally biased region" description="Low complexity" evidence="2">
    <location>
        <begin position="1"/>
        <end position="25"/>
    </location>
</feature>
<dbReference type="InterPro" id="IPR003034">
    <property type="entry name" value="SAP_dom"/>
</dbReference>
<dbReference type="EMBL" id="CM010719">
    <property type="protein sequence ID" value="RZC60666.1"/>
    <property type="molecule type" value="Genomic_DNA"/>
</dbReference>
<dbReference type="SUPFAM" id="SSF68906">
    <property type="entry name" value="SAP domain"/>
    <property type="match status" value="1"/>
</dbReference>
<dbReference type="OrthoDB" id="445357at2759"/>
<dbReference type="Gene3D" id="1.10.720.30">
    <property type="entry name" value="SAP domain"/>
    <property type="match status" value="1"/>
</dbReference>
<comment type="similarity">
    <text evidence="1">Belongs to the DDA1 family.</text>
</comment>
<reference evidence="4 5" key="1">
    <citation type="journal article" date="2018" name="Science">
        <title>The opium poppy genome and morphinan production.</title>
        <authorList>
            <person name="Guo L."/>
            <person name="Winzer T."/>
            <person name="Yang X."/>
            <person name="Li Y."/>
            <person name="Ning Z."/>
            <person name="He Z."/>
            <person name="Teodor R."/>
            <person name="Lu Y."/>
            <person name="Bowser T.A."/>
            <person name="Graham I.A."/>
            <person name="Ye K."/>
        </authorList>
    </citation>
    <scope>NUCLEOTIDE SEQUENCE [LARGE SCALE GENOMIC DNA]</scope>
    <source>
        <strain evidence="5">cv. HN1</strain>
        <tissue evidence="4">Leaves</tissue>
    </source>
</reference>
<evidence type="ECO:0000256" key="1">
    <source>
        <dbReference type="ARBA" id="ARBA00008042"/>
    </source>
</evidence>
<dbReference type="AlphaFoldDB" id="A0A4Y7JJD0"/>
<dbReference type="InterPro" id="IPR018276">
    <property type="entry name" value="DDA1_dom"/>
</dbReference>
<accession>A0A4Y7JJD0</accession>
<dbReference type="PANTHER" id="PTHR31879">
    <property type="entry name" value="DET1- AND DDB1-ASSOCIATED PROTEIN 1"/>
    <property type="match status" value="1"/>
</dbReference>
<keyword evidence="5" id="KW-1185">Reference proteome</keyword>
<gene>
    <name evidence="4" type="ORF">C5167_022423</name>
</gene>
<dbReference type="PANTHER" id="PTHR31879:SF2">
    <property type="entry name" value="DET1- AND DDB1-ASSOCIATED PROTEIN 1"/>
    <property type="match status" value="1"/>
</dbReference>
<dbReference type="Gramene" id="RZC60666">
    <property type="protein sequence ID" value="RZC60666"/>
    <property type="gene ID" value="C5167_022423"/>
</dbReference>
<feature type="region of interest" description="Disordered" evidence="2">
    <location>
        <begin position="1"/>
        <end position="26"/>
    </location>
</feature>
<dbReference type="GO" id="GO:0080008">
    <property type="term" value="C:Cul4-RING E3 ubiquitin ligase complex"/>
    <property type="evidence" value="ECO:0007669"/>
    <property type="project" value="TreeGrafter"/>
</dbReference>
<dbReference type="Pfam" id="PF02037">
    <property type="entry name" value="SAP"/>
    <property type="match status" value="1"/>
</dbReference>
<organism evidence="4 5">
    <name type="scientific">Papaver somniferum</name>
    <name type="common">Opium poppy</name>
    <dbReference type="NCBI Taxonomy" id="3469"/>
    <lineage>
        <taxon>Eukaryota</taxon>
        <taxon>Viridiplantae</taxon>
        <taxon>Streptophyta</taxon>
        <taxon>Embryophyta</taxon>
        <taxon>Tracheophyta</taxon>
        <taxon>Spermatophyta</taxon>
        <taxon>Magnoliopsida</taxon>
        <taxon>Ranunculales</taxon>
        <taxon>Papaveraceae</taxon>
        <taxon>Papaveroideae</taxon>
        <taxon>Papaver</taxon>
    </lineage>
</organism>
<dbReference type="OMA" id="PEDQHIQ"/>
<dbReference type="GO" id="GO:0032436">
    <property type="term" value="P:positive regulation of proteasomal ubiquitin-dependent protein catabolic process"/>
    <property type="evidence" value="ECO:0007669"/>
    <property type="project" value="TreeGrafter"/>
</dbReference>
<evidence type="ECO:0000259" key="3">
    <source>
        <dbReference type="PROSITE" id="PS50800"/>
    </source>
</evidence>
<protein>
    <recommendedName>
        <fullName evidence="3">SAP domain-containing protein</fullName>
    </recommendedName>
</protein>
<feature type="domain" description="SAP" evidence="3">
    <location>
        <begin position="151"/>
        <end position="185"/>
    </location>
</feature>
<dbReference type="InterPro" id="IPR036361">
    <property type="entry name" value="SAP_dom_sf"/>
</dbReference>
<evidence type="ECO:0000256" key="2">
    <source>
        <dbReference type="SAM" id="MobiDB-lite"/>
    </source>
</evidence>
<dbReference type="Proteomes" id="UP000316621">
    <property type="component" value="Chromosome 5"/>
</dbReference>
<proteinExistence type="inferred from homology"/>